<comment type="similarity">
    <text evidence="4 10">Belongs to the SIS family. GmhA subfamily.</text>
</comment>
<dbReference type="Proteomes" id="UP000626210">
    <property type="component" value="Unassembled WGS sequence"/>
</dbReference>
<comment type="miscellaneous">
    <text evidence="10">The reaction produces a racemic mixture of D-glycero-alpha-D-manno-heptose 7-phosphate and D-glycero-beta-D-manno-heptose 7-phosphate.</text>
</comment>
<dbReference type="PANTHER" id="PTHR30390:SF6">
    <property type="entry name" value="DNAA INITIATOR-ASSOCIATING PROTEIN DIAA"/>
    <property type="match status" value="1"/>
</dbReference>
<dbReference type="InterPro" id="IPR004515">
    <property type="entry name" value="Phosphoheptose_Isoase"/>
</dbReference>
<feature type="binding site" evidence="10">
    <location>
        <position position="173"/>
    </location>
    <ligand>
        <name>substrate</name>
    </ligand>
</feature>
<accession>A0ABQ3G882</accession>
<comment type="subcellular location">
    <subcellularLocation>
        <location evidence="3 10">Cytoplasm</location>
    </subcellularLocation>
</comment>
<sequence length="199" mass="20910">MLEQRIQQHFIDSADLKYQSAEALSKPIAAAVQAILVSVTSGGKVLACGNGGSAADAQHFAAEFVGRFERERPELGAIALTTDSSILTAVANDYSYDQVFARQVRALGLAGDVLLAISTSGNSPSILAAVEAAHAREMTVVALTGRGGGKMAGALRETDVHVCVPHERTARIQEVHLLTLHCLCDGVDSQLLGDQETSL</sequence>
<comment type="pathway">
    <text evidence="10">Carbohydrate biosynthesis; D-glycero-D-manno-heptose 7-phosphate biosynthesis; D-glycero-alpha-D-manno-heptose 7-phosphate and D-glycero-beta-D-manno-heptose 7-phosphate from sedoheptulose 7-phosphate: step 1/1.</text>
</comment>
<dbReference type="HAMAP" id="MF_00067">
    <property type="entry name" value="GmhA"/>
    <property type="match status" value="1"/>
</dbReference>
<evidence type="ECO:0000313" key="13">
    <source>
        <dbReference type="Proteomes" id="UP000626210"/>
    </source>
</evidence>
<feature type="binding site" evidence="10">
    <location>
        <position position="63"/>
    </location>
    <ligand>
        <name>Zn(2+)</name>
        <dbReference type="ChEBI" id="CHEBI:29105"/>
    </ligand>
</feature>
<keyword evidence="8 10" id="KW-0413">Isomerase</keyword>
<feature type="binding site" evidence="10">
    <location>
        <position position="59"/>
    </location>
    <ligand>
        <name>Zn(2+)</name>
        <dbReference type="ChEBI" id="CHEBI:29105"/>
    </ligand>
</feature>
<feature type="binding site" evidence="10">
    <location>
        <position position="63"/>
    </location>
    <ligand>
        <name>substrate</name>
    </ligand>
</feature>
<dbReference type="Pfam" id="PF13580">
    <property type="entry name" value="SIS_2"/>
    <property type="match status" value="1"/>
</dbReference>
<dbReference type="InterPro" id="IPR050099">
    <property type="entry name" value="SIS_GmhA/DiaA_subfam"/>
</dbReference>
<comment type="catalytic activity">
    <reaction evidence="1 10">
        <text>2 D-sedoheptulose 7-phosphate = D-glycero-alpha-D-manno-heptose 7-phosphate + D-glycero-beta-D-manno-heptose 7-phosphate</text>
        <dbReference type="Rhea" id="RHEA:27489"/>
        <dbReference type="ChEBI" id="CHEBI:57483"/>
        <dbReference type="ChEBI" id="CHEBI:60203"/>
        <dbReference type="ChEBI" id="CHEBI:60204"/>
        <dbReference type="EC" id="5.3.1.28"/>
    </reaction>
</comment>
<evidence type="ECO:0000259" key="11">
    <source>
        <dbReference type="PROSITE" id="PS51464"/>
    </source>
</evidence>
<feature type="binding site" evidence="10">
    <location>
        <position position="123"/>
    </location>
    <ligand>
        <name>substrate</name>
    </ligand>
</feature>
<dbReference type="PANTHER" id="PTHR30390">
    <property type="entry name" value="SEDOHEPTULOSE 7-PHOSPHATE ISOMERASE / DNAA INITIATOR-ASSOCIATING FACTOR FOR REPLICATION INITIATION"/>
    <property type="match status" value="1"/>
</dbReference>
<feature type="binding site" evidence="10">
    <location>
        <begin position="118"/>
        <end position="120"/>
    </location>
    <ligand>
        <name>substrate</name>
    </ligand>
</feature>
<gene>
    <name evidence="10 12" type="primary">gmhA</name>
    <name evidence="12" type="ORF">GCM10007320_47870</name>
</gene>
<evidence type="ECO:0000256" key="2">
    <source>
        <dbReference type="ARBA" id="ARBA00003172"/>
    </source>
</evidence>
<dbReference type="GO" id="GO:0016853">
    <property type="term" value="F:isomerase activity"/>
    <property type="evidence" value="ECO:0007669"/>
    <property type="project" value="UniProtKB-KW"/>
</dbReference>
<comment type="subunit">
    <text evidence="10">Homotetramer.</text>
</comment>
<evidence type="ECO:0000256" key="9">
    <source>
        <dbReference type="ARBA" id="ARBA00023277"/>
    </source>
</evidence>
<dbReference type="SUPFAM" id="SSF53697">
    <property type="entry name" value="SIS domain"/>
    <property type="match status" value="1"/>
</dbReference>
<comment type="function">
    <text evidence="2 10">Catalyzes the isomerization of sedoheptulose 7-phosphate in D-glycero-D-manno-heptose 7-phosphate.</text>
</comment>
<dbReference type="InterPro" id="IPR046348">
    <property type="entry name" value="SIS_dom_sf"/>
</dbReference>
<evidence type="ECO:0000256" key="6">
    <source>
        <dbReference type="ARBA" id="ARBA00022723"/>
    </source>
</evidence>
<dbReference type="PROSITE" id="PS51464">
    <property type="entry name" value="SIS"/>
    <property type="match status" value="1"/>
</dbReference>
<dbReference type="InterPro" id="IPR035461">
    <property type="entry name" value="GmhA/DiaA"/>
</dbReference>
<feature type="binding site" evidence="10">
    <location>
        <position position="181"/>
    </location>
    <ligand>
        <name>Zn(2+)</name>
        <dbReference type="ChEBI" id="CHEBI:29105"/>
    </ligand>
</feature>
<keyword evidence="5 10" id="KW-0963">Cytoplasm</keyword>
<proteinExistence type="inferred from homology"/>
<dbReference type="Gene3D" id="3.40.50.10490">
    <property type="entry name" value="Glucose-6-phosphate isomerase like protein, domain 1"/>
    <property type="match status" value="1"/>
</dbReference>
<feature type="binding site" evidence="10">
    <location>
        <position position="173"/>
    </location>
    <ligand>
        <name>Zn(2+)</name>
        <dbReference type="ChEBI" id="CHEBI:29105"/>
    </ligand>
</feature>
<dbReference type="RefSeq" id="WP_145551217.1">
    <property type="nucleotide sequence ID" value="NZ_BMYK01000020.1"/>
</dbReference>
<feature type="domain" description="SIS" evidence="11">
    <location>
        <begin position="35"/>
        <end position="197"/>
    </location>
</feature>
<keyword evidence="9 10" id="KW-0119">Carbohydrate metabolism</keyword>
<protein>
    <recommendedName>
        <fullName evidence="10">Phosphoheptose isomerase</fullName>
        <ecNumber evidence="10">5.3.1.28</ecNumber>
    </recommendedName>
    <alternativeName>
        <fullName evidence="10">Sedoheptulose 7-phosphate isomerase</fullName>
    </alternativeName>
</protein>
<dbReference type="EMBL" id="BMYK01000020">
    <property type="protein sequence ID" value="GHC95178.1"/>
    <property type="molecule type" value="Genomic_DNA"/>
</dbReference>
<dbReference type="CDD" id="cd05006">
    <property type="entry name" value="SIS_GmhA"/>
    <property type="match status" value="1"/>
</dbReference>
<evidence type="ECO:0000256" key="10">
    <source>
        <dbReference type="HAMAP-Rule" id="MF_00067"/>
    </source>
</evidence>
<comment type="caution">
    <text evidence="12">The sequence shown here is derived from an EMBL/GenBank/DDBJ whole genome shotgun (WGS) entry which is preliminary data.</text>
</comment>
<evidence type="ECO:0000256" key="8">
    <source>
        <dbReference type="ARBA" id="ARBA00023235"/>
    </source>
</evidence>
<dbReference type="InterPro" id="IPR001347">
    <property type="entry name" value="SIS_dom"/>
</dbReference>
<keyword evidence="13" id="KW-1185">Reference proteome</keyword>
<dbReference type="NCBIfam" id="NF010546">
    <property type="entry name" value="PRK13936.1"/>
    <property type="match status" value="1"/>
</dbReference>
<evidence type="ECO:0000256" key="5">
    <source>
        <dbReference type="ARBA" id="ARBA00022490"/>
    </source>
</evidence>
<feature type="binding site" evidence="10">
    <location>
        <begin position="50"/>
        <end position="52"/>
    </location>
    <ligand>
        <name>substrate</name>
    </ligand>
</feature>
<dbReference type="EC" id="5.3.1.28" evidence="10"/>
<evidence type="ECO:0000256" key="3">
    <source>
        <dbReference type="ARBA" id="ARBA00004496"/>
    </source>
</evidence>
<evidence type="ECO:0000256" key="1">
    <source>
        <dbReference type="ARBA" id="ARBA00000348"/>
    </source>
</evidence>
<evidence type="ECO:0000313" key="12">
    <source>
        <dbReference type="EMBL" id="GHC95178.1"/>
    </source>
</evidence>
<comment type="cofactor">
    <cofactor evidence="10">
        <name>Zn(2+)</name>
        <dbReference type="ChEBI" id="CHEBI:29105"/>
    </cofactor>
    <text evidence="10">Binds 1 zinc ion per subunit.</text>
</comment>
<name>A0ABQ3G882_9BURK</name>
<organism evidence="12 13">
    <name type="scientific">Pseudorhodoferax aquiterrae</name>
    <dbReference type="NCBI Taxonomy" id="747304"/>
    <lineage>
        <taxon>Bacteria</taxon>
        <taxon>Pseudomonadati</taxon>
        <taxon>Pseudomonadota</taxon>
        <taxon>Betaproteobacteria</taxon>
        <taxon>Burkholderiales</taxon>
        <taxon>Comamonadaceae</taxon>
    </lineage>
</organism>
<evidence type="ECO:0000256" key="7">
    <source>
        <dbReference type="ARBA" id="ARBA00022833"/>
    </source>
</evidence>
<keyword evidence="7 10" id="KW-0862">Zinc</keyword>
<keyword evidence="6 10" id="KW-0479">Metal-binding</keyword>
<evidence type="ECO:0000256" key="4">
    <source>
        <dbReference type="ARBA" id="ARBA00009894"/>
    </source>
</evidence>
<feature type="binding site" evidence="10">
    <location>
        <begin position="92"/>
        <end position="93"/>
    </location>
    <ligand>
        <name>substrate</name>
    </ligand>
</feature>
<reference evidence="13" key="1">
    <citation type="journal article" date="2019" name="Int. J. Syst. Evol. Microbiol.">
        <title>The Global Catalogue of Microorganisms (GCM) 10K type strain sequencing project: providing services to taxonomists for standard genome sequencing and annotation.</title>
        <authorList>
            <consortium name="The Broad Institute Genomics Platform"/>
            <consortium name="The Broad Institute Genome Sequencing Center for Infectious Disease"/>
            <person name="Wu L."/>
            <person name="Ma J."/>
        </authorList>
    </citation>
    <scope>NUCLEOTIDE SEQUENCE [LARGE SCALE GENOMIC DNA]</scope>
    <source>
        <strain evidence="13">KCTC 23314</strain>
    </source>
</reference>